<evidence type="ECO:0000256" key="6">
    <source>
        <dbReference type="ARBA" id="ARBA00023136"/>
    </source>
</evidence>
<evidence type="ECO:0000256" key="7">
    <source>
        <dbReference type="SAM" id="Phobius"/>
    </source>
</evidence>
<comment type="similarity">
    <text evidence="2">Belongs to the lipase maturation factor family.</text>
</comment>
<dbReference type="OrthoDB" id="9793230at2"/>
<accession>A0A317ZLJ1</accession>
<gene>
    <name evidence="10" type="ORF">CTB96_11790</name>
</gene>
<organism evidence="10 11">
    <name type="scientific">Cryobacterium arcticum</name>
    <dbReference type="NCBI Taxonomy" id="670052"/>
    <lineage>
        <taxon>Bacteria</taxon>
        <taxon>Bacillati</taxon>
        <taxon>Actinomycetota</taxon>
        <taxon>Actinomycetes</taxon>
        <taxon>Micrococcales</taxon>
        <taxon>Microbacteriaceae</taxon>
        <taxon>Cryobacterium</taxon>
    </lineage>
</organism>
<feature type="transmembrane region" description="Helical" evidence="7">
    <location>
        <begin position="255"/>
        <end position="276"/>
    </location>
</feature>
<dbReference type="RefSeq" id="WP_110127096.1">
    <property type="nucleotide sequence ID" value="NZ_QHLY01000012.1"/>
</dbReference>
<sequence length="485" mass="54266">MEWFGTGDYDIARAVLQRGVAAIFLVAFASALAQFPALLGDTGLLPVRRFTAVVPFRRAPSLFHWRYSDRMLRLVAWAGILISAAIVLGLPQAGPAWLPMLAFLLLFAGYLSIVNVGQTFYSFGWESLLVEAGFIVAFLGSDDVPTPVPVLLFLRWLVFRLEFGAGMIKIRGGREWRDLTALYYHHETQPMPNPVSWFAHHLPRWVHRGEVLGNHVVQLGMPFLLFAPQPVASAAAGVIVLSQLWLVITGNFAWLNWITIVLAFAAIDDASLHWVAGLVLPGLAEPAAAGPGETPPWFVILVLAVTLGLLVLSYWPARNLLSRRQLMNASFNPYHLVNAYGAFGTVTKERYEVVVEGTDSPSPRGSTDWREYRFRGKPGDPARLPGQFAPYHLRLDWLMWFLALGSRDTHWFEVFLVRLLQGDRATLRLLAGNPFPEHPPTSVRARVFLYRFSTRAERRSSRDWWVRTEVGVLVPPVSLPPQGDG</sequence>
<keyword evidence="4" id="KW-0256">Endoplasmic reticulum</keyword>
<evidence type="ECO:0000259" key="8">
    <source>
        <dbReference type="Pfam" id="PF06762"/>
    </source>
</evidence>
<name>A0A317ZLJ1_9MICO</name>
<feature type="domain" description="Lipase maturation factor 1/2 N-terminal" evidence="8">
    <location>
        <begin position="121"/>
        <end position="273"/>
    </location>
</feature>
<dbReference type="PANTHER" id="PTHR14463:SF10">
    <property type="entry name" value="LIPASE MATURATION FACTOR 1"/>
    <property type="match status" value="1"/>
</dbReference>
<dbReference type="AlphaFoldDB" id="A0A317ZLJ1"/>
<evidence type="ECO:0000256" key="3">
    <source>
        <dbReference type="ARBA" id="ARBA00022692"/>
    </source>
</evidence>
<dbReference type="EMBL" id="QHLY01000012">
    <property type="protein sequence ID" value="PXA67412.1"/>
    <property type="molecule type" value="Genomic_DNA"/>
</dbReference>
<dbReference type="InterPro" id="IPR009613">
    <property type="entry name" value="LMF"/>
</dbReference>
<evidence type="ECO:0000259" key="9">
    <source>
        <dbReference type="Pfam" id="PF25179"/>
    </source>
</evidence>
<dbReference type="PANTHER" id="PTHR14463">
    <property type="entry name" value="LIPASE MATURATION FACTOR"/>
    <property type="match status" value="1"/>
</dbReference>
<protein>
    <recommendedName>
        <fullName evidence="12">Lipase maturation factor family protein</fullName>
    </recommendedName>
</protein>
<comment type="subcellular location">
    <subcellularLocation>
        <location evidence="1">Endoplasmic reticulum membrane</location>
        <topology evidence="1">Multi-pass membrane protein</topology>
    </subcellularLocation>
</comment>
<dbReference type="GO" id="GO:0051604">
    <property type="term" value="P:protein maturation"/>
    <property type="evidence" value="ECO:0007669"/>
    <property type="project" value="InterPro"/>
</dbReference>
<keyword evidence="5 7" id="KW-1133">Transmembrane helix</keyword>
<dbReference type="Pfam" id="PF25179">
    <property type="entry name" value="LMF1_C"/>
    <property type="match status" value="1"/>
</dbReference>
<dbReference type="Proteomes" id="UP000246722">
    <property type="component" value="Unassembled WGS sequence"/>
</dbReference>
<proteinExistence type="inferred from homology"/>
<feature type="transmembrane region" description="Helical" evidence="7">
    <location>
        <begin position="123"/>
        <end position="141"/>
    </location>
</feature>
<evidence type="ECO:0000256" key="4">
    <source>
        <dbReference type="ARBA" id="ARBA00022824"/>
    </source>
</evidence>
<dbReference type="InterPro" id="IPR057433">
    <property type="entry name" value="LMF1/2_C"/>
</dbReference>
<evidence type="ECO:0000313" key="10">
    <source>
        <dbReference type="EMBL" id="PXA67412.1"/>
    </source>
</evidence>
<evidence type="ECO:0000256" key="1">
    <source>
        <dbReference type="ARBA" id="ARBA00004477"/>
    </source>
</evidence>
<dbReference type="InterPro" id="IPR057434">
    <property type="entry name" value="LMF1/2_N"/>
</dbReference>
<dbReference type="Pfam" id="PF06762">
    <property type="entry name" value="LMF1"/>
    <property type="match status" value="1"/>
</dbReference>
<evidence type="ECO:0000256" key="5">
    <source>
        <dbReference type="ARBA" id="ARBA00022989"/>
    </source>
</evidence>
<feature type="transmembrane region" description="Helical" evidence="7">
    <location>
        <begin position="296"/>
        <end position="317"/>
    </location>
</feature>
<evidence type="ECO:0000256" key="2">
    <source>
        <dbReference type="ARBA" id="ARBA00005512"/>
    </source>
</evidence>
<comment type="caution">
    <text evidence="10">The sequence shown here is derived from an EMBL/GenBank/DDBJ whole genome shotgun (WGS) entry which is preliminary data.</text>
</comment>
<feature type="transmembrane region" description="Helical" evidence="7">
    <location>
        <begin position="71"/>
        <end position="90"/>
    </location>
</feature>
<evidence type="ECO:0008006" key="12">
    <source>
        <dbReference type="Google" id="ProtNLM"/>
    </source>
</evidence>
<feature type="transmembrane region" description="Helical" evidence="7">
    <location>
        <begin position="96"/>
        <end position="116"/>
    </location>
</feature>
<evidence type="ECO:0000313" key="11">
    <source>
        <dbReference type="Proteomes" id="UP000246722"/>
    </source>
</evidence>
<keyword evidence="11" id="KW-1185">Reference proteome</keyword>
<feature type="transmembrane region" description="Helical" evidence="7">
    <location>
        <begin position="231"/>
        <end position="248"/>
    </location>
</feature>
<keyword evidence="6 7" id="KW-0472">Membrane</keyword>
<reference evidence="10 11" key="1">
    <citation type="submission" date="2018-05" db="EMBL/GenBank/DDBJ databases">
        <title>Genetic diversity of glacier-inhabiting Cryobacterium bacteria in China and description of Cryobacterium mengkeensis sp. nov. and Arthrobacter glacialis sp. nov.</title>
        <authorList>
            <person name="Liu Q."/>
            <person name="Xin Y.-H."/>
        </authorList>
    </citation>
    <scope>NUCLEOTIDE SEQUENCE [LARGE SCALE GENOMIC DNA]</scope>
    <source>
        <strain evidence="10 11">SK-1</strain>
    </source>
</reference>
<feature type="domain" description="Lipase maturation factor 1/2 C-terminal" evidence="9">
    <location>
        <begin position="336"/>
        <end position="475"/>
    </location>
</feature>
<feature type="transmembrane region" description="Helical" evidence="7">
    <location>
        <begin position="20"/>
        <end position="39"/>
    </location>
</feature>
<keyword evidence="3 7" id="KW-0812">Transmembrane</keyword>